<proteinExistence type="predicted"/>
<organism evidence="1 2">
    <name type="scientific">Mucilaginibacter xinganensis</name>
    <dbReference type="NCBI Taxonomy" id="1234841"/>
    <lineage>
        <taxon>Bacteria</taxon>
        <taxon>Pseudomonadati</taxon>
        <taxon>Bacteroidota</taxon>
        <taxon>Sphingobacteriia</taxon>
        <taxon>Sphingobacteriales</taxon>
        <taxon>Sphingobacteriaceae</taxon>
        <taxon>Mucilaginibacter</taxon>
    </lineage>
</organism>
<reference evidence="1 2" key="1">
    <citation type="submission" date="2017-08" db="EMBL/GenBank/DDBJ databases">
        <title>Complete genome sequence of Mucilaginibacter sp. strain BJC16-A31.</title>
        <authorList>
            <consortium name="Henan University of Science and Technology"/>
            <person name="You X."/>
        </authorList>
    </citation>
    <scope>NUCLEOTIDE SEQUENCE [LARGE SCALE GENOMIC DNA]</scope>
    <source>
        <strain evidence="1 2">BJC16-A31</strain>
    </source>
</reference>
<name>A0A223NU65_9SPHI</name>
<gene>
    <name evidence="1" type="ORF">MuYL_1509</name>
</gene>
<keyword evidence="2" id="KW-1185">Reference proteome</keyword>
<evidence type="ECO:0000313" key="1">
    <source>
        <dbReference type="EMBL" id="ASU33407.1"/>
    </source>
</evidence>
<dbReference type="AlphaFoldDB" id="A0A223NU65"/>
<dbReference type="KEGG" id="muc:MuYL_1509"/>
<dbReference type="EMBL" id="CP022743">
    <property type="protein sequence ID" value="ASU33407.1"/>
    <property type="molecule type" value="Genomic_DNA"/>
</dbReference>
<dbReference type="Proteomes" id="UP000215002">
    <property type="component" value="Chromosome"/>
</dbReference>
<accession>A0A223NU65</accession>
<protein>
    <submittedName>
        <fullName evidence="1">Uncharacterized protein</fullName>
    </submittedName>
</protein>
<sequence>MDLAIKITSFNCKIFLLSVFARFYKGLPGVGKTRDWGFLGETPSVDAIILRQII</sequence>
<evidence type="ECO:0000313" key="2">
    <source>
        <dbReference type="Proteomes" id="UP000215002"/>
    </source>
</evidence>